<keyword evidence="2 3" id="KW-0813">Transport</keyword>
<dbReference type="Gene3D" id="1.20.1280.170">
    <property type="entry name" value="Exocyst complex component Exo70"/>
    <property type="match status" value="1"/>
</dbReference>
<evidence type="ECO:0000313" key="6">
    <source>
        <dbReference type="Proteomes" id="UP001229421"/>
    </source>
</evidence>
<dbReference type="SUPFAM" id="SSF74788">
    <property type="entry name" value="Cullin repeat-like"/>
    <property type="match status" value="1"/>
</dbReference>
<evidence type="ECO:0000256" key="2">
    <source>
        <dbReference type="ARBA" id="ARBA00022448"/>
    </source>
</evidence>
<comment type="function">
    <text evidence="3">Component of the exocyst complex.</text>
</comment>
<dbReference type="InterPro" id="IPR004140">
    <property type="entry name" value="Exo70"/>
</dbReference>
<dbReference type="InterPro" id="IPR046364">
    <property type="entry name" value="Exo70_C"/>
</dbReference>
<comment type="caution">
    <text evidence="5">The sequence shown here is derived from an EMBL/GenBank/DDBJ whole genome shotgun (WGS) entry which is preliminary data.</text>
</comment>
<dbReference type="PANTHER" id="PTHR12542">
    <property type="entry name" value="EXOCYST COMPLEX PROTEIN EXO70"/>
    <property type="match status" value="1"/>
</dbReference>
<proteinExistence type="inferred from homology"/>
<dbReference type="Pfam" id="PF03081">
    <property type="entry name" value="Exo70_C"/>
    <property type="match status" value="1"/>
</dbReference>
<dbReference type="GO" id="GO:0005546">
    <property type="term" value="F:phosphatidylinositol-4,5-bisphosphate binding"/>
    <property type="evidence" value="ECO:0007669"/>
    <property type="project" value="InterPro"/>
</dbReference>
<evidence type="ECO:0000256" key="3">
    <source>
        <dbReference type="RuleBase" id="RU365026"/>
    </source>
</evidence>
<gene>
    <name evidence="5" type="ORF">QVD17_26041</name>
</gene>
<dbReference type="EMBL" id="JAUHHV010000007">
    <property type="protein sequence ID" value="KAK1416922.1"/>
    <property type="molecule type" value="Genomic_DNA"/>
</dbReference>
<comment type="similarity">
    <text evidence="1 3">Belongs to the EXO70 family.</text>
</comment>
<dbReference type="Proteomes" id="UP001229421">
    <property type="component" value="Unassembled WGS sequence"/>
</dbReference>
<keyword evidence="3" id="KW-0268">Exocytosis</keyword>
<dbReference type="GO" id="GO:0000145">
    <property type="term" value="C:exocyst"/>
    <property type="evidence" value="ECO:0007669"/>
    <property type="project" value="InterPro"/>
</dbReference>
<dbReference type="InterPro" id="IPR016159">
    <property type="entry name" value="Cullin_repeat-like_dom_sf"/>
</dbReference>
<protein>
    <recommendedName>
        <fullName evidence="3">Exocyst subunit Exo70 family protein</fullName>
    </recommendedName>
</protein>
<dbReference type="PANTHER" id="PTHR12542:SF181">
    <property type="entry name" value="EXOCYST SUBUNIT EXO70 FAMILY PROTEIN"/>
    <property type="match status" value="1"/>
</dbReference>
<dbReference type="Pfam" id="PF20669">
    <property type="entry name" value="Exo70_N"/>
    <property type="match status" value="1"/>
</dbReference>
<evidence type="ECO:0000259" key="4">
    <source>
        <dbReference type="Pfam" id="PF03081"/>
    </source>
</evidence>
<feature type="domain" description="Exocyst complex subunit Exo70 C-terminal" evidence="4">
    <location>
        <begin position="199"/>
        <end position="544"/>
    </location>
</feature>
<reference evidence="5" key="1">
    <citation type="journal article" date="2023" name="bioRxiv">
        <title>Improved chromosome-level genome assembly for marigold (Tagetes erecta).</title>
        <authorList>
            <person name="Jiang F."/>
            <person name="Yuan L."/>
            <person name="Wang S."/>
            <person name="Wang H."/>
            <person name="Xu D."/>
            <person name="Wang A."/>
            <person name="Fan W."/>
        </authorList>
    </citation>
    <scope>NUCLEOTIDE SEQUENCE</scope>
    <source>
        <strain evidence="5">WSJ</strain>
        <tissue evidence="5">Leaf</tissue>
    </source>
</reference>
<keyword evidence="6" id="KW-1185">Reference proteome</keyword>
<name>A0AAD8KA58_TARER</name>
<accession>A0AAD8KA58</accession>
<organism evidence="5 6">
    <name type="scientific">Tagetes erecta</name>
    <name type="common">African marigold</name>
    <dbReference type="NCBI Taxonomy" id="13708"/>
    <lineage>
        <taxon>Eukaryota</taxon>
        <taxon>Viridiplantae</taxon>
        <taxon>Streptophyta</taxon>
        <taxon>Embryophyta</taxon>
        <taxon>Tracheophyta</taxon>
        <taxon>Spermatophyta</taxon>
        <taxon>Magnoliopsida</taxon>
        <taxon>eudicotyledons</taxon>
        <taxon>Gunneridae</taxon>
        <taxon>Pentapetalae</taxon>
        <taxon>asterids</taxon>
        <taxon>campanulids</taxon>
        <taxon>Asterales</taxon>
        <taxon>Asteraceae</taxon>
        <taxon>Asteroideae</taxon>
        <taxon>Heliantheae alliance</taxon>
        <taxon>Tageteae</taxon>
        <taxon>Tagetes</taxon>
    </lineage>
</organism>
<dbReference type="GO" id="GO:0015031">
    <property type="term" value="P:protein transport"/>
    <property type="evidence" value="ECO:0007669"/>
    <property type="project" value="UniProtKB-KW"/>
</dbReference>
<keyword evidence="3" id="KW-0653">Protein transport</keyword>
<dbReference type="GO" id="GO:0006887">
    <property type="term" value="P:exocytosis"/>
    <property type="evidence" value="ECO:0007669"/>
    <property type="project" value="UniProtKB-KW"/>
</dbReference>
<evidence type="ECO:0000313" key="5">
    <source>
        <dbReference type="EMBL" id="KAK1416922.1"/>
    </source>
</evidence>
<evidence type="ECO:0000256" key="1">
    <source>
        <dbReference type="ARBA" id="ARBA00006756"/>
    </source>
</evidence>
<dbReference type="AlphaFoldDB" id="A0AAD8KA58"/>
<sequence>MTIDSATEIIYRWGSTADLKLFIFDNCRDEIVPFLQAMDEIQQTIDSTGSEDERKEAESVIQIAVSRLVKEFHNILKVNAKVFRRMNNLNAKRGFMSSGHNSFNDSTTMSDSSSSNIEVYEDDHVKRNTLSTEAINDLRSIAVRMNSCGFIHECLKVYVSERKSGIEARLRHMDIEKLSRDSCRRLEWAVLKPKIKVLIRAAIICFRYYFVNEKQLCDQIFHGLGDKTTDSCFMDTVTDHTIQLFDNAEALCSIPPASERLFKILDLHRALFDLIPWIQSLEFLSTKAINQTIPKLADKANEIFRNFEKSLVNEKSPVFDHAEPIHSLSKYVLNYVYKLCDHKITLMRLSLPNLPFMDVDGNEATSFSAHVDWIIMRLVSNLEDKSKLCKDPPASCFFAMNNFHFIIQEIHAHPELQRNVSYDNFMSLSGKFKHARSEYLKLTLNVVLRSLRDEGLNKIKILSFSFRVSKMIYRLKRFNHGFEKLQKDLGKLVVSDHELVAELRRLVAETVVPAYTLFLLHTKKGARLEAHLKYSVEEIEFAIQKFFHWSSCVAECPKVLSSEISHRNKQTRFHPSKQWRSLRVYIGGAKFFFI</sequence>